<accession>A0A8J7J7L6</accession>
<evidence type="ECO:0000256" key="5">
    <source>
        <dbReference type="ARBA" id="ARBA00022694"/>
    </source>
</evidence>
<evidence type="ECO:0000259" key="13">
    <source>
        <dbReference type="Pfam" id="PF01743"/>
    </source>
</evidence>
<evidence type="ECO:0000256" key="2">
    <source>
        <dbReference type="ARBA" id="ARBA00007265"/>
    </source>
</evidence>
<feature type="domain" description="Poly A polymerase head" evidence="13">
    <location>
        <begin position="26"/>
        <end position="138"/>
    </location>
</feature>
<dbReference type="InterPro" id="IPR050124">
    <property type="entry name" value="tRNA_CCA-adding_enzyme"/>
</dbReference>
<dbReference type="GO" id="GO:0000166">
    <property type="term" value="F:nucleotide binding"/>
    <property type="evidence" value="ECO:0007669"/>
    <property type="project" value="UniProtKB-KW"/>
</dbReference>
<evidence type="ECO:0000259" key="15">
    <source>
        <dbReference type="Pfam" id="PF13735"/>
    </source>
</evidence>
<feature type="domain" description="CCA-adding enzyme C-terminal" evidence="15">
    <location>
        <begin position="266"/>
        <end position="418"/>
    </location>
</feature>
<evidence type="ECO:0000256" key="10">
    <source>
        <dbReference type="ARBA" id="ARBA00022884"/>
    </source>
</evidence>
<dbReference type="Gene3D" id="3.30.460.10">
    <property type="entry name" value="Beta Polymerase, domain 2"/>
    <property type="match status" value="1"/>
</dbReference>
<keyword evidence="5" id="KW-0819">tRNA processing</keyword>
<dbReference type="GO" id="GO:0008033">
    <property type="term" value="P:tRNA processing"/>
    <property type="evidence" value="ECO:0007669"/>
    <property type="project" value="UniProtKB-KW"/>
</dbReference>
<dbReference type="EMBL" id="JADEWZ010000009">
    <property type="protein sequence ID" value="MBE9115870.1"/>
    <property type="molecule type" value="Genomic_DNA"/>
</dbReference>
<keyword evidence="9" id="KW-0460">Magnesium</keyword>
<dbReference type="Pfam" id="PF13735">
    <property type="entry name" value="tRNA_NucTran2_2"/>
    <property type="match status" value="1"/>
</dbReference>
<comment type="similarity">
    <text evidence="2 11">Belongs to the tRNA nucleotidyltransferase/poly(A) polymerase family.</text>
</comment>
<dbReference type="SUPFAM" id="SSF81891">
    <property type="entry name" value="Poly A polymerase C-terminal region-like"/>
    <property type="match status" value="1"/>
</dbReference>
<dbReference type="CDD" id="cd05398">
    <property type="entry name" value="NT_ClassII-CCAase"/>
    <property type="match status" value="1"/>
</dbReference>
<evidence type="ECO:0000256" key="4">
    <source>
        <dbReference type="ARBA" id="ARBA00022679"/>
    </source>
</evidence>
<gene>
    <name evidence="16" type="ORF">IQ249_08195</name>
</gene>
<dbReference type="RefSeq" id="WP_194028961.1">
    <property type="nucleotide sequence ID" value="NZ_JADEWZ010000009.1"/>
</dbReference>
<evidence type="ECO:0000313" key="16">
    <source>
        <dbReference type="EMBL" id="MBE9115870.1"/>
    </source>
</evidence>
<keyword evidence="8" id="KW-0547">Nucleotide-binding</keyword>
<protein>
    <submittedName>
        <fullName evidence="16">CCA tRNA nucleotidyltransferase</fullName>
    </submittedName>
</protein>
<dbReference type="GO" id="GO:0000049">
    <property type="term" value="F:tRNA binding"/>
    <property type="evidence" value="ECO:0007669"/>
    <property type="project" value="UniProtKB-KW"/>
</dbReference>
<dbReference type="InterPro" id="IPR032828">
    <property type="entry name" value="PolyA_RNA-bd"/>
</dbReference>
<keyword evidence="12" id="KW-1133">Transmembrane helix</keyword>
<keyword evidence="10 11" id="KW-0694">RNA-binding</keyword>
<dbReference type="Pfam" id="PF12627">
    <property type="entry name" value="PolyA_pol_RNAbd"/>
    <property type="match status" value="1"/>
</dbReference>
<evidence type="ECO:0000256" key="8">
    <source>
        <dbReference type="ARBA" id="ARBA00022741"/>
    </source>
</evidence>
<evidence type="ECO:0000256" key="12">
    <source>
        <dbReference type="SAM" id="Phobius"/>
    </source>
</evidence>
<sequence length="427" mass="47701">MSSNRAVSDLSPRYWPFDVEWLPRSAYLVGGAVRDALIERKSKVIDLDFVLPEGAVETARQIARHYQAGFVVLDEERQIARVVFENATADFAQQEGGSIEKDLRRRDFTINAIAYNPHTQTFIDPLQGQEDLAKGILRMISKKNLKTDPLRLLRAYRQAAQLNFKIARKTRSALSLLAPLLANVAVERVQTELKYLFAAPEGGLWLSAAHQDGLLTLWFRNLQEENLQQIEHLDQCAWLLGKIWEELHAQLQAPIAPNALSLMSLAKLTCLVASNPKAAESQMENLKYSRAEIRGVTIALKYLPRLLKISTAPMSLREQYFFFQEVGSLLPLLAVLVVTLAAQRDVLQEMRAVGMVAPLINRYLDPDDPVAHPIPLLSGNELMQALQLSPSPQIGKLLTEIQIARIEGLIATPEEALRFAATAIDSA</sequence>
<keyword evidence="3" id="KW-0820">tRNA-binding</keyword>
<dbReference type="InterPro" id="IPR043519">
    <property type="entry name" value="NT_sf"/>
</dbReference>
<evidence type="ECO:0000259" key="14">
    <source>
        <dbReference type="Pfam" id="PF12627"/>
    </source>
</evidence>
<dbReference type="Gene3D" id="1.10.3090.10">
    <property type="entry name" value="cca-adding enzyme, domain 2"/>
    <property type="match status" value="1"/>
</dbReference>
<keyword evidence="12" id="KW-0812">Transmembrane</keyword>
<evidence type="ECO:0000256" key="3">
    <source>
        <dbReference type="ARBA" id="ARBA00022555"/>
    </source>
</evidence>
<dbReference type="InterPro" id="IPR002646">
    <property type="entry name" value="PolA_pol_head_dom"/>
</dbReference>
<evidence type="ECO:0000256" key="9">
    <source>
        <dbReference type="ARBA" id="ARBA00022842"/>
    </source>
</evidence>
<dbReference type="Pfam" id="PF01743">
    <property type="entry name" value="PolyA_pol"/>
    <property type="match status" value="1"/>
</dbReference>
<dbReference type="Proteomes" id="UP000654482">
    <property type="component" value="Unassembled WGS sequence"/>
</dbReference>
<reference evidence="16" key="1">
    <citation type="submission" date="2020-10" db="EMBL/GenBank/DDBJ databases">
        <authorList>
            <person name="Castelo-Branco R."/>
            <person name="Eusebio N."/>
            <person name="Adriana R."/>
            <person name="Vieira A."/>
            <person name="Brugerolle De Fraissinette N."/>
            <person name="Rezende De Castro R."/>
            <person name="Schneider M.P."/>
            <person name="Vasconcelos V."/>
            <person name="Leao P.N."/>
        </authorList>
    </citation>
    <scope>NUCLEOTIDE SEQUENCE</scope>
    <source>
        <strain evidence="16">LEGE 07157</strain>
    </source>
</reference>
<dbReference type="SUPFAM" id="SSF81301">
    <property type="entry name" value="Nucleotidyltransferase"/>
    <property type="match status" value="1"/>
</dbReference>
<comment type="caution">
    <text evidence="16">The sequence shown here is derived from an EMBL/GenBank/DDBJ whole genome shotgun (WGS) entry which is preliminary data.</text>
</comment>
<evidence type="ECO:0000313" key="17">
    <source>
        <dbReference type="Proteomes" id="UP000654482"/>
    </source>
</evidence>
<keyword evidence="12" id="KW-0472">Membrane</keyword>
<evidence type="ECO:0000256" key="11">
    <source>
        <dbReference type="RuleBase" id="RU003953"/>
    </source>
</evidence>
<feature type="domain" description="tRNA nucleotidyltransferase/poly(A) polymerase RNA and SrmB- binding" evidence="14">
    <location>
        <begin position="163"/>
        <end position="222"/>
    </location>
</feature>
<evidence type="ECO:0000256" key="1">
    <source>
        <dbReference type="ARBA" id="ARBA00001946"/>
    </source>
</evidence>
<organism evidence="16 17">
    <name type="scientific">Lusitaniella coriacea LEGE 07157</name>
    <dbReference type="NCBI Taxonomy" id="945747"/>
    <lineage>
        <taxon>Bacteria</taxon>
        <taxon>Bacillati</taxon>
        <taxon>Cyanobacteriota</taxon>
        <taxon>Cyanophyceae</taxon>
        <taxon>Spirulinales</taxon>
        <taxon>Lusitaniellaceae</taxon>
        <taxon>Lusitaniella</taxon>
    </lineage>
</organism>
<dbReference type="InterPro" id="IPR032810">
    <property type="entry name" value="CCA-adding_enz_C"/>
</dbReference>
<name>A0A8J7J7L6_9CYAN</name>
<keyword evidence="7" id="KW-0479">Metal-binding</keyword>
<evidence type="ECO:0000256" key="6">
    <source>
        <dbReference type="ARBA" id="ARBA00022695"/>
    </source>
</evidence>
<feature type="transmembrane region" description="Helical" evidence="12">
    <location>
        <begin position="320"/>
        <end position="342"/>
    </location>
</feature>
<keyword evidence="6" id="KW-0548">Nucleotidyltransferase</keyword>
<dbReference type="GO" id="GO:0046872">
    <property type="term" value="F:metal ion binding"/>
    <property type="evidence" value="ECO:0007669"/>
    <property type="project" value="UniProtKB-KW"/>
</dbReference>
<dbReference type="AlphaFoldDB" id="A0A8J7J7L6"/>
<dbReference type="PANTHER" id="PTHR47545:SF2">
    <property type="entry name" value="CC-ADDING TRNA NUCLEOTIDYLTRANSFERASE"/>
    <property type="match status" value="1"/>
</dbReference>
<dbReference type="PANTHER" id="PTHR47545">
    <property type="entry name" value="MULTIFUNCTIONAL CCA PROTEIN"/>
    <property type="match status" value="1"/>
</dbReference>
<keyword evidence="17" id="KW-1185">Reference proteome</keyword>
<keyword evidence="4 11" id="KW-0808">Transferase</keyword>
<dbReference type="GO" id="GO:0016779">
    <property type="term" value="F:nucleotidyltransferase activity"/>
    <property type="evidence" value="ECO:0007669"/>
    <property type="project" value="UniProtKB-KW"/>
</dbReference>
<proteinExistence type="inferred from homology"/>
<comment type="cofactor">
    <cofactor evidence="1">
        <name>Mg(2+)</name>
        <dbReference type="ChEBI" id="CHEBI:18420"/>
    </cofactor>
</comment>
<evidence type="ECO:0000256" key="7">
    <source>
        <dbReference type="ARBA" id="ARBA00022723"/>
    </source>
</evidence>